<evidence type="ECO:0000313" key="6">
    <source>
        <dbReference type="Proteomes" id="UP000515240"/>
    </source>
</evidence>
<comment type="catalytic activity">
    <reaction evidence="2">
        <text>2 superoxide + 2 H(+) = H2O2 + O2</text>
        <dbReference type="Rhea" id="RHEA:20696"/>
        <dbReference type="ChEBI" id="CHEBI:15378"/>
        <dbReference type="ChEBI" id="CHEBI:15379"/>
        <dbReference type="ChEBI" id="CHEBI:16240"/>
        <dbReference type="ChEBI" id="CHEBI:18421"/>
        <dbReference type="EC" id="1.15.1.1"/>
    </reaction>
</comment>
<dbReference type="Pfam" id="PF00080">
    <property type="entry name" value="Sod_Cu"/>
    <property type="match status" value="1"/>
</dbReference>
<comment type="similarity">
    <text evidence="1 2">Belongs to the Cu-Zn superoxide dismutase family.</text>
</comment>
<reference evidence="5 6" key="1">
    <citation type="journal article" date="2020" name="G3 (Bethesda)">
        <title>CeMbio - The Caenorhabditis elegans Microbiome Resource.</title>
        <authorList>
            <person name="Dirksen P."/>
            <person name="Assie A."/>
            <person name="Zimmermann J."/>
            <person name="Zhang F."/>
            <person name="Tietje A.M."/>
            <person name="Marsh S.A."/>
            <person name="Felix M.A."/>
            <person name="Shapira M."/>
            <person name="Kaleta C."/>
            <person name="Schulenburg H."/>
            <person name="Samuel B."/>
        </authorList>
    </citation>
    <scope>NUCLEOTIDE SEQUENCE [LARGE SCALE GENOMIC DNA]</scope>
    <source>
        <strain evidence="5 6">BIGb0172</strain>
    </source>
</reference>
<protein>
    <recommendedName>
        <fullName evidence="2">Superoxide dismutase [Cu-Zn]</fullName>
        <ecNumber evidence="2">1.15.1.1</ecNumber>
    </recommendedName>
</protein>
<evidence type="ECO:0000256" key="2">
    <source>
        <dbReference type="RuleBase" id="RU000393"/>
    </source>
</evidence>
<dbReference type="EMBL" id="CP058554">
    <property type="protein sequence ID" value="QMV73799.1"/>
    <property type="molecule type" value="Genomic_DNA"/>
</dbReference>
<dbReference type="SUPFAM" id="SSF49329">
    <property type="entry name" value="Cu,Zn superoxide dismutase-like"/>
    <property type="match status" value="1"/>
</dbReference>
<dbReference type="PROSITE" id="PS00332">
    <property type="entry name" value="SOD_CU_ZN_2"/>
    <property type="match status" value="1"/>
</dbReference>
<evidence type="ECO:0000256" key="3">
    <source>
        <dbReference type="SAM" id="SignalP"/>
    </source>
</evidence>
<feature type="chain" id="PRO_5028872386" description="Superoxide dismutase [Cu-Zn]" evidence="3">
    <location>
        <begin position="26"/>
        <end position="178"/>
    </location>
</feature>
<comment type="cofactor">
    <cofactor evidence="2">
        <name>Cu cation</name>
        <dbReference type="ChEBI" id="CHEBI:23378"/>
    </cofactor>
    <text evidence="2">Binds 1 copper ion per subunit.</text>
</comment>
<proteinExistence type="inferred from homology"/>
<feature type="domain" description="Superoxide dismutase copper/zinc binding" evidence="4">
    <location>
        <begin position="47"/>
        <end position="177"/>
    </location>
</feature>
<evidence type="ECO:0000256" key="1">
    <source>
        <dbReference type="ARBA" id="ARBA00010457"/>
    </source>
</evidence>
<dbReference type="GO" id="GO:0004784">
    <property type="term" value="F:superoxide dismutase activity"/>
    <property type="evidence" value="ECO:0007669"/>
    <property type="project" value="UniProtKB-EC"/>
</dbReference>
<dbReference type="KEGG" id="cpis:HS961_13690"/>
<evidence type="ECO:0000259" key="4">
    <source>
        <dbReference type="Pfam" id="PF00080"/>
    </source>
</evidence>
<dbReference type="PANTHER" id="PTHR10003">
    <property type="entry name" value="SUPEROXIDE DISMUTASE CU-ZN -RELATED"/>
    <property type="match status" value="1"/>
</dbReference>
<dbReference type="InterPro" id="IPR024134">
    <property type="entry name" value="SOD_Cu/Zn_/chaperone"/>
</dbReference>
<comment type="function">
    <text evidence="2">Destroys radicals which are normally produced within the cells and which are toxic to biological systems.</text>
</comment>
<dbReference type="EC" id="1.15.1.1" evidence="2"/>
<keyword evidence="2" id="KW-0560">Oxidoreductase</keyword>
<dbReference type="InterPro" id="IPR036423">
    <property type="entry name" value="SOD-like_Cu/Zn_dom_sf"/>
</dbReference>
<keyword evidence="2" id="KW-0186">Copper</keyword>
<keyword evidence="2" id="KW-0862">Zinc</keyword>
<keyword evidence="2" id="KW-0479">Metal-binding</keyword>
<keyword evidence="6" id="KW-1185">Reference proteome</keyword>
<evidence type="ECO:0000313" key="5">
    <source>
        <dbReference type="EMBL" id="QMV73799.1"/>
    </source>
</evidence>
<organism evidence="5 6">
    <name type="scientific">Comamonas piscis</name>
    <dbReference type="NCBI Taxonomy" id="1562974"/>
    <lineage>
        <taxon>Bacteria</taxon>
        <taxon>Pseudomonadati</taxon>
        <taxon>Pseudomonadota</taxon>
        <taxon>Betaproteobacteria</taxon>
        <taxon>Burkholderiales</taxon>
        <taxon>Comamonadaceae</taxon>
        <taxon>Comamonas</taxon>
    </lineage>
</organism>
<feature type="signal peptide" evidence="3">
    <location>
        <begin position="1"/>
        <end position="25"/>
    </location>
</feature>
<comment type="cofactor">
    <cofactor evidence="2">
        <name>Zn(2+)</name>
        <dbReference type="ChEBI" id="CHEBI:29105"/>
    </cofactor>
    <text evidence="2">Binds 1 zinc ion per subunit.</text>
</comment>
<dbReference type="CDD" id="cd00305">
    <property type="entry name" value="Cu-Zn_Superoxide_Dismutase"/>
    <property type="match status" value="1"/>
</dbReference>
<dbReference type="AlphaFoldDB" id="A0A7G5EIH4"/>
<keyword evidence="3" id="KW-0732">Signal</keyword>
<dbReference type="PROSITE" id="PS51257">
    <property type="entry name" value="PROKAR_LIPOPROTEIN"/>
    <property type="match status" value="1"/>
</dbReference>
<accession>A0A7G5EIH4</accession>
<dbReference type="InterPro" id="IPR001424">
    <property type="entry name" value="SOD_Cu_Zn_dom"/>
</dbReference>
<gene>
    <name evidence="5" type="ORF">HS961_13690</name>
</gene>
<dbReference type="GO" id="GO:0005507">
    <property type="term" value="F:copper ion binding"/>
    <property type="evidence" value="ECO:0007669"/>
    <property type="project" value="InterPro"/>
</dbReference>
<name>A0A7G5EIH4_9BURK</name>
<sequence>MIQRIPSIAKIAAAAAVAAMLSACATTDRATPVAEATINPTEGNNISGYFRVYQVNPDTVRVMAQIKGLAPGSEHGFHVHENGNCASPDAMSAGGHYNPNGHQHGKAGTQSHVGDLPSLMADSAGTAFLVWETKDLSIGTGKPSDIKGRAVVVHKDKDDYTTQPTGNSGARLGCGVIQ</sequence>
<dbReference type="RefSeq" id="WP_182322828.1">
    <property type="nucleotide sequence ID" value="NZ_CP058554.1"/>
</dbReference>
<dbReference type="Proteomes" id="UP000515240">
    <property type="component" value="Chromosome"/>
</dbReference>
<dbReference type="InterPro" id="IPR018152">
    <property type="entry name" value="SOD_Cu/Zn_BS"/>
</dbReference>
<dbReference type="Gene3D" id="2.60.40.200">
    <property type="entry name" value="Superoxide dismutase, copper/zinc binding domain"/>
    <property type="match status" value="1"/>
</dbReference>